<evidence type="ECO:0000256" key="1">
    <source>
        <dbReference type="ARBA" id="ARBA00004477"/>
    </source>
</evidence>
<evidence type="ECO:0000256" key="5">
    <source>
        <dbReference type="ARBA" id="ARBA00023098"/>
    </source>
</evidence>
<protein>
    <recommendedName>
        <fullName evidence="11">Seipin</fullName>
    </recommendedName>
</protein>
<evidence type="ECO:0000256" key="4">
    <source>
        <dbReference type="ARBA" id="ARBA00022989"/>
    </source>
</evidence>
<dbReference type="PANTHER" id="PTHR21212">
    <property type="entry name" value="BERNARDINELLI-SEIP CONGENITAL LIPODYSTROPHY 2 HOMOLOG BSCL2 PROTEIN"/>
    <property type="match status" value="1"/>
</dbReference>
<keyword evidence="6 8" id="KW-0472">Membrane</keyword>
<evidence type="ECO:0000313" key="9">
    <source>
        <dbReference type="EMBL" id="KAK5095571.1"/>
    </source>
</evidence>
<evidence type="ECO:0000256" key="2">
    <source>
        <dbReference type="ARBA" id="ARBA00022692"/>
    </source>
</evidence>
<keyword evidence="2 8" id="KW-0812">Transmembrane</keyword>
<organism evidence="9 10">
    <name type="scientific">Lithohypha guttulata</name>
    <dbReference type="NCBI Taxonomy" id="1690604"/>
    <lineage>
        <taxon>Eukaryota</taxon>
        <taxon>Fungi</taxon>
        <taxon>Dikarya</taxon>
        <taxon>Ascomycota</taxon>
        <taxon>Pezizomycotina</taxon>
        <taxon>Eurotiomycetes</taxon>
        <taxon>Chaetothyriomycetidae</taxon>
        <taxon>Chaetothyriales</taxon>
        <taxon>Trichomeriaceae</taxon>
        <taxon>Lithohypha</taxon>
    </lineage>
</organism>
<keyword evidence="5" id="KW-0443">Lipid metabolism</keyword>
<dbReference type="Pfam" id="PF06775">
    <property type="entry name" value="Seipin"/>
    <property type="match status" value="1"/>
</dbReference>
<evidence type="ECO:0008006" key="11">
    <source>
        <dbReference type="Google" id="ProtNLM"/>
    </source>
</evidence>
<dbReference type="PANTHER" id="PTHR21212:SF0">
    <property type="entry name" value="SEIPIN"/>
    <property type="match status" value="1"/>
</dbReference>
<keyword evidence="10" id="KW-1185">Reference proteome</keyword>
<evidence type="ECO:0000313" key="10">
    <source>
        <dbReference type="Proteomes" id="UP001345013"/>
    </source>
</evidence>
<feature type="region of interest" description="Disordered" evidence="7">
    <location>
        <begin position="319"/>
        <end position="465"/>
    </location>
</feature>
<reference evidence="9 10" key="1">
    <citation type="submission" date="2023-08" db="EMBL/GenBank/DDBJ databases">
        <title>Black Yeasts Isolated from many extreme environments.</title>
        <authorList>
            <person name="Coleine C."/>
            <person name="Stajich J.E."/>
            <person name="Selbmann L."/>
        </authorList>
    </citation>
    <scope>NUCLEOTIDE SEQUENCE [LARGE SCALE GENOMIC DNA]</scope>
    <source>
        <strain evidence="9 10">CCFEE 5885</strain>
    </source>
</reference>
<keyword evidence="3" id="KW-0256">Endoplasmic reticulum</keyword>
<accession>A0ABR0KG71</accession>
<name>A0ABR0KG71_9EURO</name>
<gene>
    <name evidence="9" type="ORF">LTR24_003042</name>
</gene>
<evidence type="ECO:0000256" key="7">
    <source>
        <dbReference type="SAM" id="MobiDB-lite"/>
    </source>
</evidence>
<comment type="subcellular location">
    <subcellularLocation>
        <location evidence="1">Endoplasmic reticulum membrane</location>
        <topology evidence="1">Multi-pass membrane protein</topology>
    </subcellularLocation>
</comment>
<evidence type="ECO:0000256" key="8">
    <source>
        <dbReference type="SAM" id="Phobius"/>
    </source>
</evidence>
<feature type="compositionally biased region" description="Basic and acidic residues" evidence="7">
    <location>
        <begin position="412"/>
        <end position="430"/>
    </location>
</feature>
<evidence type="ECO:0000256" key="6">
    <source>
        <dbReference type="ARBA" id="ARBA00023136"/>
    </source>
</evidence>
<dbReference type="CDD" id="cd23995">
    <property type="entry name" value="Seipin_BSCL2_like"/>
    <property type="match status" value="1"/>
</dbReference>
<comment type="caution">
    <text evidence="9">The sequence shown here is derived from an EMBL/GenBank/DDBJ whole genome shotgun (WGS) entry which is preliminary data.</text>
</comment>
<feature type="compositionally biased region" description="Polar residues" evidence="7">
    <location>
        <begin position="354"/>
        <end position="387"/>
    </location>
</feature>
<sequence>MLKEALEQSGVAGLIGWTDTADKQDNVFSRALEAALYPFQLLITPTAIKTYLTAILFLVTSFVLLSIATTAFGLFYYNYIPQTDLERSVYLQYGAETYPRADVALNTNALIAQQPYDVSIVLHMPRDPVNLAAGNFMLDLNLRGKSDKLAASLLETLHMEDQVPGTALHRSRRPAIMPYASITTDLVSKFVRLPLQLLSLHDYDSVTMTIPMFEGVEFARGKDNVPAVAEIEIQSQRPPMLATSKDYVSAPQLHIYSAKLVFKVRFHGLRYIIYNHRFLAFAAFTTLFYTVCISTLAVVWAVIATLLNTAGDQTLVKQDSQIKQEGETSDPLRTASDYKSDKTQKRITDDSENETVNIRENWSSPHMQQSQFTPQTSEPTSAASQDQVVAAEEKPGDHADDEEEEDEDEWEQYERIRKRMEYEARQRQLAHDSGIGTSLESENAGAGGSGLTRRSSNRRGSGREQ</sequence>
<feature type="compositionally biased region" description="Basic and acidic residues" evidence="7">
    <location>
        <begin position="336"/>
        <end position="349"/>
    </location>
</feature>
<feature type="compositionally biased region" description="Acidic residues" evidence="7">
    <location>
        <begin position="399"/>
        <end position="411"/>
    </location>
</feature>
<dbReference type="EMBL" id="JAVRRG010000027">
    <property type="protein sequence ID" value="KAK5095571.1"/>
    <property type="molecule type" value="Genomic_DNA"/>
</dbReference>
<proteinExistence type="predicted"/>
<dbReference type="InterPro" id="IPR009617">
    <property type="entry name" value="Seipin"/>
</dbReference>
<dbReference type="Proteomes" id="UP001345013">
    <property type="component" value="Unassembled WGS sequence"/>
</dbReference>
<feature type="transmembrane region" description="Helical" evidence="8">
    <location>
        <begin position="51"/>
        <end position="77"/>
    </location>
</feature>
<feature type="transmembrane region" description="Helical" evidence="8">
    <location>
        <begin position="278"/>
        <end position="303"/>
    </location>
</feature>
<keyword evidence="4 8" id="KW-1133">Transmembrane helix</keyword>
<evidence type="ECO:0000256" key="3">
    <source>
        <dbReference type="ARBA" id="ARBA00022824"/>
    </source>
</evidence>